<reference evidence="6 7" key="1">
    <citation type="submission" date="2018-12" db="EMBL/GenBank/DDBJ databases">
        <title>Vibrio sp. isolated from China Sea.</title>
        <authorList>
            <person name="Li Y."/>
        </authorList>
    </citation>
    <scope>NUCLEOTIDE SEQUENCE [LARGE SCALE GENOMIC DNA]</scope>
    <source>
        <strain evidence="6 7">BEI207</strain>
    </source>
</reference>
<dbReference type="Proteomes" id="UP000268973">
    <property type="component" value="Unassembled WGS sequence"/>
</dbReference>
<proteinExistence type="predicted"/>
<keyword evidence="1" id="KW-0805">Transcription regulation</keyword>
<dbReference type="InterPro" id="IPR018060">
    <property type="entry name" value="HTH_AraC"/>
</dbReference>
<dbReference type="PROSITE" id="PS00041">
    <property type="entry name" value="HTH_ARAC_FAMILY_1"/>
    <property type="match status" value="1"/>
</dbReference>
<evidence type="ECO:0000256" key="3">
    <source>
        <dbReference type="ARBA" id="ARBA00023163"/>
    </source>
</evidence>
<sequence>MASNSSLKVFYPLPSQAEGKVFAAKQLFLSDGGGIWLQDVRNQVLFFDGQSIMPEVGSALDFEAEQVAFIDNAFWTFFQNEVYRTVPNQEKELIFSLTPGSEILRMGASKRFIWLSDERNFYTYNVDSKEFQTFSLMEVYQYNQSSKILINDAQFIFSRWVLATNAGVYLSKGNEFEHIPNSGKNYVEKLYFSDKRRELIIGTLNGSLIFDIVNPAEPIKTIAGSHVLSITETNQEYWIGTEKGLFVYSFLTGETKRFDQGFLAGNELAGEKIYSLLNDNAGGIWIATDRGVRYFSLFSHKFDRFPNAALSFTSRNETLLKLLQATNRDGYWALTDTGVYQINLSAHGRRTPIFNGKVHDIEDRDGVLWLATDDGIICIDGSSGEIIEDALPPFLKQTRVDFLEMIDRRVWGASREHLWSYDLDTKKLTQYGSEWMLEKYLPAQLTEMKVTKQGALVLGTEHGVYLLRDGQVLFVGESVPFGEVIDIAQPSKDEVWVAARYGLYELSLHQSQVKPLTMVNGHITPKCLLQNQDGIWLTSSAGLSRYDKSGEVIHHYGEPFGLINNEFSPGLCSYSSDNNRVLLLGTKSSLVKVNTHELVVSRLPEVQVIFSQVKRDQQLYSLGITFSTKPKLDYRESITFQFGVIPRADNLDLEYRLNDNSEWLQLDGTTLTIQHLMPGHYKLDVRALRGGKVQGQSESYSFSVTEPWFMTTSAIVAYIVIFILVVISAVYWRSRLMSAANRELKGQVALKTNQLRHQSRILLTNNQQLRKQLQVRRLIFLQSVSALKDKLKLLPIGEATPNSVVQHVTRELDLIANTRSTNGSALPVHNLTLTLQSALSGWKDELTKAGISVELDAEDELYIGLVNFNLDEIFSLLFDGVIKRCYRNQTVIIQLVHRDETVTFSMLDQGEGLDSASMLTSTVQNLRSLVEQSGGEMSIHVSDERNLLELTWQASDIFDEHSIVTVNNNSESPLLNDDDPWLEKVVKLVEENYADPDFSTSSAAKLLFVSERSLQRRLKSAIEKTFTEYLTEVRLDNACRRLLAGEKVSDVAFECGFNDPSYFSQRFKHRFGMSPTQFIEQQDK</sequence>
<keyword evidence="4" id="KW-1133">Transmembrane helix</keyword>
<dbReference type="PROSITE" id="PS01124">
    <property type="entry name" value="HTH_ARAC_FAMILY_2"/>
    <property type="match status" value="1"/>
</dbReference>
<evidence type="ECO:0000256" key="1">
    <source>
        <dbReference type="ARBA" id="ARBA00023015"/>
    </source>
</evidence>
<dbReference type="InterPro" id="IPR018062">
    <property type="entry name" value="HTH_AraC-typ_CS"/>
</dbReference>
<comment type="caution">
    <text evidence="6">The sequence shown here is derived from an EMBL/GenBank/DDBJ whole genome shotgun (WGS) entry which is preliminary data.</text>
</comment>
<dbReference type="Gene3D" id="2.60.40.10">
    <property type="entry name" value="Immunoglobulins"/>
    <property type="match status" value="1"/>
</dbReference>
<dbReference type="PANTHER" id="PTHR43280:SF28">
    <property type="entry name" value="HTH-TYPE TRANSCRIPTIONAL ACTIVATOR RHAS"/>
    <property type="match status" value="1"/>
</dbReference>
<feature type="transmembrane region" description="Helical" evidence="4">
    <location>
        <begin position="708"/>
        <end position="732"/>
    </location>
</feature>
<evidence type="ECO:0000313" key="6">
    <source>
        <dbReference type="EMBL" id="RTZ16915.1"/>
    </source>
</evidence>
<dbReference type="InterPro" id="IPR011044">
    <property type="entry name" value="Quino_amine_DH_bsu"/>
</dbReference>
<accession>A0A432CYD4</accession>
<dbReference type="PRINTS" id="PR00032">
    <property type="entry name" value="HTHARAC"/>
</dbReference>
<dbReference type="InterPro" id="IPR011110">
    <property type="entry name" value="Reg_prop"/>
</dbReference>
<dbReference type="SMART" id="SM00342">
    <property type="entry name" value="HTH_ARAC"/>
    <property type="match status" value="1"/>
</dbReference>
<dbReference type="Pfam" id="PF12833">
    <property type="entry name" value="HTH_18"/>
    <property type="match status" value="1"/>
</dbReference>
<name>A0A432CYD4_9VIBR</name>
<dbReference type="InterPro" id="IPR009057">
    <property type="entry name" value="Homeodomain-like_sf"/>
</dbReference>
<keyword evidence="4" id="KW-0812">Transmembrane</keyword>
<dbReference type="InterPro" id="IPR020449">
    <property type="entry name" value="Tscrpt_reg_AraC-type_HTH"/>
</dbReference>
<evidence type="ECO:0000256" key="2">
    <source>
        <dbReference type="ARBA" id="ARBA00023125"/>
    </source>
</evidence>
<dbReference type="InterPro" id="IPR015943">
    <property type="entry name" value="WD40/YVTN_repeat-like_dom_sf"/>
</dbReference>
<dbReference type="GO" id="GO:0043565">
    <property type="term" value="F:sequence-specific DNA binding"/>
    <property type="evidence" value="ECO:0007669"/>
    <property type="project" value="InterPro"/>
</dbReference>
<keyword evidence="4" id="KW-0472">Membrane</keyword>
<dbReference type="AlphaFoldDB" id="A0A432CYD4"/>
<dbReference type="EMBL" id="RXZH01000002">
    <property type="protein sequence ID" value="RTZ16915.1"/>
    <property type="molecule type" value="Genomic_DNA"/>
</dbReference>
<keyword evidence="2" id="KW-0238">DNA-binding</keyword>
<dbReference type="Gene3D" id="2.130.10.10">
    <property type="entry name" value="YVTN repeat-like/Quinoprotein amine dehydrogenase"/>
    <property type="match status" value="2"/>
</dbReference>
<evidence type="ECO:0000256" key="4">
    <source>
        <dbReference type="SAM" id="Phobius"/>
    </source>
</evidence>
<dbReference type="PANTHER" id="PTHR43280">
    <property type="entry name" value="ARAC-FAMILY TRANSCRIPTIONAL REGULATOR"/>
    <property type="match status" value="1"/>
</dbReference>
<keyword evidence="7" id="KW-1185">Reference proteome</keyword>
<dbReference type="SUPFAM" id="SSF50969">
    <property type="entry name" value="YVTN repeat-like/Quinoprotein amine dehydrogenase"/>
    <property type="match status" value="1"/>
</dbReference>
<dbReference type="InterPro" id="IPR013783">
    <property type="entry name" value="Ig-like_fold"/>
</dbReference>
<protein>
    <submittedName>
        <fullName evidence="6">Helix-turn-helix domain-containing protein</fullName>
    </submittedName>
</protein>
<evidence type="ECO:0000313" key="7">
    <source>
        <dbReference type="Proteomes" id="UP000268973"/>
    </source>
</evidence>
<dbReference type="SUPFAM" id="SSF46689">
    <property type="entry name" value="Homeodomain-like"/>
    <property type="match status" value="1"/>
</dbReference>
<dbReference type="GO" id="GO:0003700">
    <property type="term" value="F:DNA-binding transcription factor activity"/>
    <property type="evidence" value="ECO:0007669"/>
    <property type="project" value="InterPro"/>
</dbReference>
<gene>
    <name evidence="6" type="ORF">EJ063_06025</name>
</gene>
<evidence type="ECO:0000259" key="5">
    <source>
        <dbReference type="PROSITE" id="PS01124"/>
    </source>
</evidence>
<dbReference type="Gene3D" id="1.10.10.60">
    <property type="entry name" value="Homeodomain-like"/>
    <property type="match status" value="1"/>
</dbReference>
<dbReference type="Pfam" id="PF07494">
    <property type="entry name" value="Reg_prop"/>
    <property type="match status" value="1"/>
</dbReference>
<dbReference type="OrthoDB" id="9803764at2"/>
<feature type="domain" description="HTH araC/xylS-type" evidence="5">
    <location>
        <begin position="983"/>
        <end position="1081"/>
    </location>
</feature>
<keyword evidence="3" id="KW-0804">Transcription</keyword>
<organism evidence="6 7">
    <name type="scientific">Vibrio aquaticus</name>
    <dbReference type="NCBI Taxonomy" id="2496559"/>
    <lineage>
        <taxon>Bacteria</taxon>
        <taxon>Pseudomonadati</taxon>
        <taxon>Pseudomonadota</taxon>
        <taxon>Gammaproteobacteria</taxon>
        <taxon>Vibrionales</taxon>
        <taxon>Vibrionaceae</taxon>
        <taxon>Vibrio</taxon>
    </lineage>
</organism>